<name>A0A4Y2TNE2_ARAVE</name>
<sequence>MLKGKQRQRETAKERQIRLKVNAKRNAERRQRETANERESRLEANAEREADRRQRETREQHNIRVQAERKYCALNVTQWNMSVYNSDYTYESESIVSIRSLSSIL</sequence>
<evidence type="ECO:0000313" key="4">
    <source>
        <dbReference type="Proteomes" id="UP000499080"/>
    </source>
</evidence>
<proteinExistence type="predicted"/>
<evidence type="ECO:0000313" key="2">
    <source>
        <dbReference type="EMBL" id="GBO02149.1"/>
    </source>
</evidence>
<dbReference type="EMBL" id="BGPR01029980">
    <property type="protein sequence ID" value="GBO02149.1"/>
    <property type="molecule type" value="Genomic_DNA"/>
</dbReference>
<feature type="region of interest" description="Disordered" evidence="1">
    <location>
        <begin position="1"/>
        <end position="61"/>
    </location>
</feature>
<dbReference type="AlphaFoldDB" id="A0A4Y2TNE2"/>
<dbReference type="EMBL" id="BGPR01029981">
    <property type="protein sequence ID" value="GBO02158.1"/>
    <property type="molecule type" value="Genomic_DNA"/>
</dbReference>
<accession>A0A4Y2TNE2</accession>
<protein>
    <submittedName>
        <fullName evidence="2">Uncharacterized protein</fullName>
    </submittedName>
</protein>
<gene>
    <name evidence="2" type="ORF">AVEN_134463_1</name>
    <name evidence="3" type="ORF">AVEN_203625_1</name>
</gene>
<organism evidence="2 4">
    <name type="scientific">Araneus ventricosus</name>
    <name type="common">Orbweaver spider</name>
    <name type="synonym">Epeira ventricosa</name>
    <dbReference type="NCBI Taxonomy" id="182803"/>
    <lineage>
        <taxon>Eukaryota</taxon>
        <taxon>Metazoa</taxon>
        <taxon>Ecdysozoa</taxon>
        <taxon>Arthropoda</taxon>
        <taxon>Chelicerata</taxon>
        <taxon>Arachnida</taxon>
        <taxon>Araneae</taxon>
        <taxon>Araneomorphae</taxon>
        <taxon>Entelegynae</taxon>
        <taxon>Araneoidea</taxon>
        <taxon>Araneidae</taxon>
        <taxon>Araneus</taxon>
    </lineage>
</organism>
<keyword evidence="4" id="KW-1185">Reference proteome</keyword>
<evidence type="ECO:0000313" key="3">
    <source>
        <dbReference type="EMBL" id="GBO02158.1"/>
    </source>
</evidence>
<evidence type="ECO:0000256" key="1">
    <source>
        <dbReference type="SAM" id="MobiDB-lite"/>
    </source>
</evidence>
<feature type="compositionally biased region" description="Basic and acidic residues" evidence="1">
    <location>
        <begin position="25"/>
        <end position="61"/>
    </location>
</feature>
<dbReference type="Proteomes" id="UP000499080">
    <property type="component" value="Unassembled WGS sequence"/>
</dbReference>
<reference evidence="2 4" key="1">
    <citation type="journal article" date="2019" name="Sci. Rep.">
        <title>Orb-weaving spider Araneus ventricosus genome elucidates the spidroin gene catalogue.</title>
        <authorList>
            <person name="Kono N."/>
            <person name="Nakamura H."/>
            <person name="Ohtoshi R."/>
            <person name="Moran D.A.P."/>
            <person name="Shinohara A."/>
            <person name="Yoshida Y."/>
            <person name="Fujiwara M."/>
            <person name="Mori M."/>
            <person name="Tomita M."/>
            <person name="Arakawa K."/>
        </authorList>
    </citation>
    <scope>NUCLEOTIDE SEQUENCE [LARGE SCALE GENOMIC DNA]</scope>
</reference>
<comment type="caution">
    <text evidence="2">The sequence shown here is derived from an EMBL/GenBank/DDBJ whole genome shotgun (WGS) entry which is preliminary data.</text>
</comment>
<feature type="compositionally biased region" description="Basic and acidic residues" evidence="1">
    <location>
        <begin position="7"/>
        <end position="17"/>
    </location>
</feature>
<dbReference type="OrthoDB" id="8364436at2759"/>